<comment type="caution">
    <text evidence="1">The sequence shown here is derived from an EMBL/GenBank/DDBJ whole genome shotgun (WGS) entry which is preliminary data.</text>
</comment>
<dbReference type="PANTHER" id="PTHR20883:SF48">
    <property type="entry name" value="ECTOINE DIOXYGENASE"/>
    <property type="match status" value="1"/>
</dbReference>
<dbReference type="SUPFAM" id="SSF51197">
    <property type="entry name" value="Clavaminate synthase-like"/>
    <property type="match status" value="1"/>
</dbReference>
<organism evidence="1">
    <name type="scientific">Caldilineaceae bacterium SB0662_bin_9</name>
    <dbReference type="NCBI Taxonomy" id="2605258"/>
    <lineage>
        <taxon>Bacteria</taxon>
        <taxon>Bacillati</taxon>
        <taxon>Chloroflexota</taxon>
        <taxon>Caldilineae</taxon>
        <taxon>Caldilineales</taxon>
        <taxon>Caldilineaceae</taxon>
    </lineage>
</organism>
<keyword evidence="1" id="KW-0223">Dioxygenase</keyword>
<evidence type="ECO:0000313" key="1">
    <source>
        <dbReference type="EMBL" id="MYD91023.1"/>
    </source>
</evidence>
<dbReference type="EMBL" id="VXPY01000084">
    <property type="protein sequence ID" value="MYD91023.1"/>
    <property type="molecule type" value="Genomic_DNA"/>
</dbReference>
<dbReference type="Pfam" id="PF05721">
    <property type="entry name" value="PhyH"/>
    <property type="match status" value="1"/>
</dbReference>
<sequence length="236" mass="27629">MKTDAEQAFFLEHGYLHVQGVLDREQVDFYRTEFDQVWEQEAPKVNQHKLLKYQSFIDLIEHPPILERQQAIFGNQTQLLQYDLLRQDANSNMPARSWHRDFIFPGDRPHSINTIVYLDPMSHERGPTCVVPGTHRGEEYPPLDRIHTSLPGEVEVLAEPGDAVFINGAIWHSGGANRTQGLRRGIFLYFGWWWMKRYEHETDLPWQAKANASELRLQLLGLKMPDRDVHQYDPTR</sequence>
<gene>
    <name evidence="1" type="ORF">F4Y08_11935</name>
</gene>
<dbReference type="GO" id="GO:0016706">
    <property type="term" value="F:2-oxoglutarate-dependent dioxygenase activity"/>
    <property type="evidence" value="ECO:0007669"/>
    <property type="project" value="UniProtKB-ARBA"/>
</dbReference>
<dbReference type="AlphaFoldDB" id="A0A6B1DWG4"/>
<protein>
    <submittedName>
        <fullName evidence="1">Phytanoyl-CoA dioxygenase family protein</fullName>
    </submittedName>
</protein>
<reference evidence="1" key="1">
    <citation type="submission" date="2019-09" db="EMBL/GenBank/DDBJ databases">
        <title>Characterisation of the sponge microbiome using genome-centric metagenomics.</title>
        <authorList>
            <person name="Engelberts J.P."/>
            <person name="Robbins S.J."/>
            <person name="De Goeij J.M."/>
            <person name="Aranda M."/>
            <person name="Bell S.C."/>
            <person name="Webster N.S."/>
        </authorList>
    </citation>
    <scope>NUCLEOTIDE SEQUENCE</scope>
    <source>
        <strain evidence="1">SB0662_bin_9</strain>
    </source>
</reference>
<keyword evidence="1" id="KW-0560">Oxidoreductase</keyword>
<proteinExistence type="predicted"/>
<name>A0A6B1DWG4_9CHLR</name>
<dbReference type="InterPro" id="IPR008775">
    <property type="entry name" value="Phytyl_CoA_dOase-like"/>
</dbReference>
<accession>A0A6B1DWG4</accession>
<dbReference type="PANTHER" id="PTHR20883">
    <property type="entry name" value="PHYTANOYL-COA DIOXYGENASE DOMAIN CONTAINING 1"/>
    <property type="match status" value="1"/>
</dbReference>
<dbReference type="GO" id="GO:0005506">
    <property type="term" value="F:iron ion binding"/>
    <property type="evidence" value="ECO:0007669"/>
    <property type="project" value="UniProtKB-ARBA"/>
</dbReference>
<dbReference type="Gene3D" id="2.60.120.620">
    <property type="entry name" value="q2cbj1_9rhob like domain"/>
    <property type="match status" value="1"/>
</dbReference>